<evidence type="ECO:0000313" key="2">
    <source>
        <dbReference type="Proteomes" id="UP001231649"/>
    </source>
</evidence>
<protein>
    <submittedName>
        <fullName evidence="1">Uncharacterized protein</fullName>
    </submittedName>
</protein>
<gene>
    <name evidence="1" type="ORF">PYW08_002634</name>
</gene>
<proteinExistence type="predicted"/>
<name>A0ACC2QKH7_9NEOP</name>
<keyword evidence="2" id="KW-1185">Reference proteome</keyword>
<evidence type="ECO:0000313" key="1">
    <source>
        <dbReference type="EMBL" id="KAJ8718397.1"/>
    </source>
</evidence>
<accession>A0ACC2QKH7</accession>
<sequence length="130" mass="14527">MYNSDMGIWDVVLETTIILSFLKSNILTIVFIFISFILGTAVGALVTVTIIKSFFVKRSPANTEQVSASRQDTLRMPTNNPTEPTYLNSEVYRNQWVQKIPVEDAPLYAEPAENLFGLPNALASAPPRYI</sequence>
<comment type="caution">
    <text evidence="1">The sequence shown here is derived from an EMBL/GenBank/DDBJ whole genome shotgun (WGS) entry which is preliminary data.</text>
</comment>
<dbReference type="EMBL" id="CM056789">
    <property type="protein sequence ID" value="KAJ8718397.1"/>
    <property type="molecule type" value="Genomic_DNA"/>
</dbReference>
<dbReference type="Proteomes" id="UP001231649">
    <property type="component" value="Chromosome 13"/>
</dbReference>
<organism evidence="1 2">
    <name type="scientific">Mythimna loreyi</name>
    <dbReference type="NCBI Taxonomy" id="667449"/>
    <lineage>
        <taxon>Eukaryota</taxon>
        <taxon>Metazoa</taxon>
        <taxon>Ecdysozoa</taxon>
        <taxon>Arthropoda</taxon>
        <taxon>Hexapoda</taxon>
        <taxon>Insecta</taxon>
        <taxon>Pterygota</taxon>
        <taxon>Neoptera</taxon>
        <taxon>Endopterygota</taxon>
        <taxon>Lepidoptera</taxon>
        <taxon>Glossata</taxon>
        <taxon>Ditrysia</taxon>
        <taxon>Noctuoidea</taxon>
        <taxon>Noctuidae</taxon>
        <taxon>Noctuinae</taxon>
        <taxon>Hadenini</taxon>
        <taxon>Mythimna</taxon>
    </lineage>
</organism>
<reference evidence="1" key="1">
    <citation type="submission" date="2023-03" db="EMBL/GenBank/DDBJ databases">
        <title>Chromosome-level genomes of two armyworms, Mythimna separata and Mythimna loreyi, provide insights into the biosynthesis and reception of sex pheromones.</title>
        <authorList>
            <person name="Zhao H."/>
        </authorList>
    </citation>
    <scope>NUCLEOTIDE SEQUENCE</scope>
    <source>
        <strain evidence="1">BeijingLab</strain>
    </source>
</reference>